<dbReference type="GO" id="GO:0015031">
    <property type="term" value="P:protein transport"/>
    <property type="evidence" value="ECO:0007669"/>
    <property type="project" value="UniProtKB-KW"/>
</dbReference>
<evidence type="ECO:0000259" key="14">
    <source>
        <dbReference type="Pfam" id="PF02096"/>
    </source>
</evidence>
<dbReference type="GO" id="GO:0005886">
    <property type="term" value="C:plasma membrane"/>
    <property type="evidence" value="ECO:0007669"/>
    <property type="project" value="UniProtKB-SubCell"/>
</dbReference>
<evidence type="ECO:0000256" key="7">
    <source>
        <dbReference type="ARBA" id="ARBA00022927"/>
    </source>
</evidence>
<feature type="transmembrane region" description="Helical" evidence="13">
    <location>
        <begin position="426"/>
        <end position="453"/>
    </location>
</feature>
<evidence type="ECO:0000256" key="12">
    <source>
        <dbReference type="ARBA" id="ARBA00033342"/>
    </source>
</evidence>
<keyword evidence="10 13" id="KW-0143">Chaperone</keyword>
<dbReference type="GO" id="GO:0032977">
    <property type="term" value="F:membrane insertase activity"/>
    <property type="evidence" value="ECO:0007669"/>
    <property type="project" value="InterPro"/>
</dbReference>
<dbReference type="Proteomes" id="UP000238326">
    <property type="component" value="Unassembled WGS sequence"/>
</dbReference>
<dbReference type="InterPro" id="IPR028053">
    <property type="entry name" value="Membr_insert_YidC_N"/>
</dbReference>
<evidence type="ECO:0000256" key="10">
    <source>
        <dbReference type="ARBA" id="ARBA00023186"/>
    </source>
</evidence>
<evidence type="ECO:0000313" key="17">
    <source>
        <dbReference type="Proteomes" id="UP000238326"/>
    </source>
</evidence>
<feature type="domain" description="Membrane insertase YidC N-terminal" evidence="15">
    <location>
        <begin position="79"/>
        <end position="352"/>
    </location>
</feature>
<keyword evidence="7 13" id="KW-0653">Protein transport</keyword>
<dbReference type="AlphaFoldDB" id="A0A2S9KH89"/>
<feature type="transmembrane region" description="Helical" evidence="13">
    <location>
        <begin position="505"/>
        <end position="526"/>
    </location>
</feature>
<dbReference type="GO" id="GO:0051205">
    <property type="term" value="P:protein insertion into membrane"/>
    <property type="evidence" value="ECO:0007669"/>
    <property type="project" value="TreeGrafter"/>
</dbReference>
<keyword evidence="6 13" id="KW-0812">Transmembrane</keyword>
<comment type="caution">
    <text evidence="16">The sequence shown here is derived from an EMBL/GenBank/DDBJ whole genome shotgun (WGS) entry which is preliminary data.</text>
</comment>
<dbReference type="HAMAP" id="MF_01810">
    <property type="entry name" value="YidC_type1"/>
    <property type="match status" value="1"/>
</dbReference>
<dbReference type="InterPro" id="IPR047196">
    <property type="entry name" value="YidC_ALB_C"/>
</dbReference>
<evidence type="ECO:0000256" key="6">
    <source>
        <dbReference type="ARBA" id="ARBA00022692"/>
    </source>
</evidence>
<protein>
    <recommendedName>
        <fullName evidence="3 13">Membrane protein insertase YidC</fullName>
    </recommendedName>
    <alternativeName>
        <fullName evidence="12 13">Foldase YidC</fullName>
    </alternativeName>
    <alternativeName>
        <fullName evidence="11 13">Membrane integrase YidC</fullName>
    </alternativeName>
    <alternativeName>
        <fullName evidence="13">Membrane protein YidC</fullName>
    </alternativeName>
</protein>
<dbReference type="CDD" id="cd20070">
    <property type="entry name" value="5TM_YidC_Alb3"/>
    <property type="match status" value="1"/>
</dbReference>
<keyword evidence="4 13" id="KW-0813">Transport</keyword>
<dbReference type="Gene3D" id="2.70.98.90">
    <property type="match status" value="1"/>
</dbReference>
<dbReference type="NCBIfam" id="TIGR03592">
    <property type="entry name" value="yidC_oxa1_cterm"/>
    <property type="match status" value="1"/>
</dbReference>
<dbReference type="PRINTS" id="PR01900">
    <property type="entry name" value="YIDCPROTEIN"/>
</dbReference>
<dbReference type="RefSeq" id="WP_105728620.1">
    <property type="nucleotide sequence ID" value="NZ_PVLR01000011.1"/>
</dbReference>
<organism evidence="16 17">
    <name type="scientific">Malikia spinosa</name>
    <dbReference type="NCBI Taxonomy" id="86180"/>
    <lineage>
        <taxon>Bacteria</taxon>
        <taxon>Pseudomonadati</taxon>
        <taxon>Pseudomonadota</taxon>
        <taxon>Betaproteobacteria</taxon>
        <taxon>Burkholderiales</taxon>
        <taxon>Comamonadaceae</taxon>
        <taxon>Malikia</taxon>
    </lineage>
</organism>
<dbReference type="InterPro" id="IPR019998">
    <property type="entry name" value="Membr_insert_YidC"/>
</dbReference>
<dbReference type="InterPro" id="IPR028055">
    <property type="entry name" value="YidC/Oxa/ALB_C"/>
</dbReference>
<comment type="similarity">
    <text evidence="2 13">Belongs to the OXA1/ALB3/YidC family. Type 1 subfamily.</text>
</comment>
<feature type="transmembrane region" description="Helical" evidence="13">
    <location>
        <begin position="363"/>
        <end position="383"/>
    </location>
</feature>
<dbReference type="Pfam" id="PF14849">
    <property type="entry name" value="YidC_periplas"/>
    <property type="match status" value="1"/>
</dbReference>
<evidence type="ECO:0000256" key="2">
    <source>
        <dbReference type="ARBA" id="ARBA00010527"/>
    </source>
</evidence>
<comment type="subcellular location">
    <subcellularLocation>
        <location evidence="1">Cell inner membrane</location>
        <topology evidence="1">Multi-pass membrane protein</topology>
    </subcellularLocation>
    <subcellularLocation>
        <location evidence="13">Cell membrane</location>
        <topology evidence="13">Multi-pass membrane protein</topology>
    </subcellularLocation>
</comment>
<comment type="subunit">
    <text evidence="13">Interacts with the Sec translocase complex via SecD. Specifically interacts with transmembrane segments of nascent integral membrane proteins during membrane integration.</text>
</comment>
<comment type="function">
    <text evidence="13">Required for the insertion and/or proper folding and/or complex formation of integral membrane proteins into the membrane. Involved in integration of membrane proteins that insert both dependently and independently of the Sec translocase complex, as well as at least some lipoproteins. Aids folding of multispanning membrane proteins.</text>
</comment>
<reference evidence="16 17" key="1">
    <citation type="submission" date="2018-03" db="EMBL/GenBank/DDBJ databases">
        <title>Comparative genomics illustrates the genes involved in a hyperalkaliphilic mechanisms of Serpentinomonas isolated from highly-alkaline calcium-rich serpentinized springs.</title>
        <authorList>
            <person name="Suzuki S."/>
            <person name="Ishii S."/>
            <person name="Walworth N."/>
            <person name="Bird L."/>
            <person name="Kuenen J.G."/>
            <person name="Nealson K.H."/>
        </authorList>
    </citation>
    <scope>NUCLEOTIDE SEQUENCE [LARGE SCALE GENOMIC DNA]</scope>
    <source>
        <strain evidence="16 17">83</strain>
    </source>
</reference>
<accession>A0A2S9KH89</accession>
<keyword evidence="17" id="KW-1185">Reference proteome</keyword>
<keyword evidence="8 13" id="KW-1133">Transmembrane helix</keyword>
<comment type="caution">
    <text evidence="13">Lacks conserved residue(s) required for the propagation of feature annotation.</text>
</comment>
<keyword evidence="9 13" id="KW-0472">Membrane</keyword>
<dbReference type="InterPro" id="IPR038221">
    <property type="entry name" value="YidC_periplasmic_sf"/>
</dbReference>
<dbReference type="InterPro" id="IPR001708">
    <property type="entry name" value="YidC/ALB3/OXA1/COX18"/>
</dbReference>
<evidence type="ECO:0000313" key="16">
    <source>
        <dbReference type="EMBL" id="PRD69794.1"/>
    </source>
</evidence>
<evidence type="ECO:0000256" key="13">
    <source>
        <dbReference type="HAMAP-Rule" id="MF_01810"/>
    </source>
</evidence>
<feature type="domain" description="Membrane insertase YidC/Oxa/ALB C-terminal" evidence="14">
    <location>
        <begin position="363"/>
        <end position="540"/>
    </location>
</feature>
<dbReference type="NCBIfam" id="TIGR03593">
    <property type="entry name" value="yidC_nterm"/>
    <property type="match status" value="1"/>
</dbReference>
<keyword evidence="5 13" id="KW-1003">Cell membrane</keyword>
<evidence type="ECO:0000256" key="3">
    <source>
        <dbReference type="ARBA" id="ARBA00015325"/>
    </source>
</evidence>
<dbReference type="PRINTS" id="PR00701">
    <property type="entry name" value="60KDINNERMP"/>
</dbReference>
<dbReference type="Pfam" id="PF02096">
    <property type="entry name" value="60KD_IMP"/>
    <property type="match status" value="1"/>
</dbReference>
<dbReference type="PANTHER" id="PTHR12428:SF65">
    <property type="entry name" value="CYTOCHROME C OXIDASE ASSEMBLY PROTEIN COX18, MITOCHONDRIAL"/>
    <property type="match status" value="1"/>
</dbReference>
<gene>
    <name evidence="13" type="primary">yidC</name>
    <name evidence="16" type="ORF">C6P61_03915</name>
</gene>
<dbReference type="OrthoDB" id="9780552at2"/>
<evidence type="ECO:0000256" key="8">
    <source>
        <dbReference type="ARBA" id="ARBA00022989"/>
    </source>
</evidence>
<evidence type="ECO:0000256" key="1">
    <source>
        <dbReference type="ARBA" id="ARBA00004429"/>
    </source>
</evidence>
<evidence type="ECO:0000256" key="4">
    <source>
        <dbReference type="ARBA" id="ARBA00022448"/>
    </source>
</evidence>
<dbReference type="NCBIfam" id="NF002352">
    <property type="entry name" value="PRK01318.1-3"/>
    <property type="match status" value="1"/>
</dbReference>
<proteinExistence type="inferred from homology"/>
<evidence type="ECO:0000256" key="9">
    <source>
        <dbReference type="ARBA" id="ARBA00023136"/>
    </source>
</evidence>
<dbReference type="CDD" id="cd19961">
    <property type="entry name" value="EcYidC-like_peri"/>
    <property type="match status" value="1"/>
</dbReference>
<evidence type="ECO:0000259" key="15">
    <source>
        <dbReference type="Pfam" id="PF14849"/>
    </source>
</evidence>
<dbReference type="PANTHER" id="PTHR12428">
    <property type="entry name" value="OXA1"/>
    <property type="match status" value="1"/>
</dbReference>
<name>A0A2S9KH89_9BURK</name>
<evidence type="ECO:0000256" key="5">
    <source>
        <dbReference type="ARBA" id="ARBA00022475"/>
    </source>
</evidence>
<evidence type="ECO:0000256" key="11">
    <source>
        <dbReference type="ARBA" id="ARBA00033245"/>
    </source>
</evidence>
<sequence length="559" mass="61446">MSDIRRSILWVIFAFSLVLLWDAWQVHNGRPKTFFPAPQDQPAASAPATGTQPVAALPGAAPAVADAATAPAVPRQTYVVSTDLLKLSFDSEGGSLIGADLLKHLSTGQSTPVRLLLQNDQHTYVAQTGLLGSSALPNHKVAMRLVGQARDLAEGQDSLSLRFESAPVGGVVLAKTYTLKRGAYDIAVKHEVINQGAAPVSPQLYLQLVRDGREAGSDVPFASTFTGPAVYSDAAKFQKIAFEDIDKNKADFSKSANDGYVAMVQHHFASAWLLDAGVARENYAEKVPGGTLYRAGQKIELGAIAPGQSKAVEARLFVGPQEEKVLEQLAPGLELVKDYGWTTIVAKPLYWLLEKIHAFVGNWGWAIVLLVVVIKAAFYWLNANAYRSMAKMKAVNPRIQEMRERLKDKPQQMQQEMMRIYREEKVNPLGGCLPILIQIPVFIALYTVLLASVEMRDAPWLGWITDLSSKDPFYILPVVLTLTTIVQTALNPLPPDPMQAKMMWIMPLVFSVMFFSFPAGLVLYWITNNTLTILQQAHINSRMGVPLKITLPTQLFKKA</sequence>
<dbReference type="EMBL" id="PVLR01000011">
    <property type="protein sequence ID" value="PRD69794.1"/>
    <property type="molecule type" value="Genomic_DNA"/>
</dbReference>